<accession>A0A1B9B982</accession>
<keyword evidence="1" id="KW-1133">Transmembrane helix</keyword>
<dbReference type="Proteomes" id="UP000092578">
    <property type="component" value="Unassembled WGS sequence"/>
</dbReference>
<feature type="transmembrane region" description="Helical" evidence="1">
    <location>
        <begin position="128"/>
        <end position="151"/>
    </location>
</feature>
<feature type="transmembrane region" description="Helical" evidence="1">
    <location>
        <begin position="93"/>
        <end position="116"/>
    </location>
</feature>
<sequence>MENRQGKEQKAQFPLSYALVIGLFGGLIWGGLAQFAAYFHFMTIDINAVVKYVNLPKIQSGFWRVAAGMIFHTGVSILLAIVYYFLLKKSKTIWSGVLFGVALWIFLFVIIHPLLASIPSWQKLNANTLSTTLCLLILYGLFIGYSISYGYEQHLLREKRLNAWENANG</sequence>
<dbReference type="RefSeq" id="WP_065409122.1">
    <property type="nucleotide sequence ID" value="NZ_MAYT01000001.1"/>
</dbReference>
<proteinExistence type="predicted"/>
<feature type="transmembrane region" description="Helical" evidence="1">
    <location>
        <begin position="15"/>
        <end position="41"/>
    </location>
</feature>
<dbReference type="Pfam" id="PF11085">
    <property type="entry name" value="YqhR"/>
    <property type="match status" value="1"/>
</dbReference>
<keyword evidence="3" id="KW-1185">Reference proteome</keyword>
<dbReference type="EMBL" id="MAYT01000001">
    <property type="protein sequence ID" value="OCA92632.1"/>
    <property type="molecule type" value="Genomic_DNA"/>
</dbReference>
<evidence type="ECO:0008006" key="4">
    <source>
        <dbReference type="Google" id="ProtNLM"/>
    </source>
</evidence>
<reference evidence="3" key="1">
    <citation type="submission" date="2016-05" db="EMBL/GenBank/DDBJ databases">
        <authorList>
            <person name="Liu B."/>
            <person name="Wang J."/>
            <person name="Zhu Y."/>
            <person name="Liu G."/>
            <person name="Chen Q."/>
            <person name="Chen Z."/>
            <person name="Lan J."/>
            <person name="Che J."/>
            <person name="Ge C."/>
            <person name="Shi H."/>
            <person name="Pan Z."/>
            <person name="Liu X."/>
        </authorList>
    </citation>
    <scope>NUCLEOTIDE SEQUENCE [LARGE SCALE GENOMIC DNA]</scope>
    <source>
        <strain evidence="3">FJAT-27215</strain>
    </source>
</reference>
<keyword evidence="1" id="KW-0812">Transmembrane</keyword>
<organism evidence="2 3">
    <name type="scientific">Pseudobacillus wudalianchiensis</name>
    <dbReference type="NCBI Taxonomy" id="1743143"/>
    <lineage>
        <taxon>Bacteria</taxon>
        <taxon>Bacillati</taxon>
        <taxon>Bacillota</taxon>
        <taxon>Bacilli</taxon>
        <taxon>Bacillales</taxon>
        <taxon>Bacillaceae</taxon>
        <taxon>Pseudobacillus</taxon>
    </lineage>
</organism>
<name>A0A1B9B982_9BACI</name>
<evidence type="ECO:0000313" key="2">
    <source>
        <dbReference type="EMBL" id="OCA92632.1"/>
    </source>
</evidence>
<gene>
    <name evidence="2" type="ORF">A8F95_02775</name>
</gene>
<evidence type="ECO:0000256" key="1">
    <source>
        <dbReference type="SAM" id="Phobius"/>
    </source>
</evidence>
<keyword evidence="1" id="KW-0472">Membrane</keyword>
<dbReference type="AlphaFoldDB" id="A0A1B9B982"/>
<dbReference type="InterPro" id="IPR024563">
    <property type="entry name" value="YqhR"/>
</dbReference>
<comment type="caution">
    <text evidence="2">The sequence shown here is derived from an EMBL/GenBank/DDBJ whole genome shotgun (WGS) entry which is preliminary data.</text>
</comment>
<evidence type="ECO:0000313" key="3">
    <source>
        <dbReference type="Proteomes" id="UP000092578"/>
    </source>
</evidence>
<feature type="transmembrane region" description="Helical" evidence="1">
    <location>
        <begin position="61"/>
        <end position="86"/>
    </location>
</feature>
<protein>
    <recommendedName>
        <fullName evidence="4">Membrane protein YqhR</fullName>
    </recommendedName>
</protein>